<dbReference type="Proteomes" id="UP000545507">
    <property type="component" value="Unassembled WGS sequence"/>
</dbReference>
<dbReference type="PROSITE" id="PS51257">
    <property type="entry name" value="PROKAR_LIPOPROTEIN"/>
    <property type="match status" value="1"/>
</dbReference>
<keyword evidence="2" id="KW-1185">Reference proteome</keyword>
<organism evidence="1 2">
    <name type="scientific">Hydrogenophaga aromaticivorans</name>
    <dbReference type="NCBI Taxonomy" id="2610898"/>
    <lineage>
        <taxon>Bacteria</taxon>
        <taxon>Pseudomonadati</taxon>
        <taxon>Pseudomonadota</taxon>
        <taxon>Betaproteobacteria</taxon>
        <taxon>Burkholderiales</taxon>
        <taxon>Comamonadaceae</taxon>
        <taxon>Hydrogenophaga</taxon>
    </lineage>
</organism>
<accession>A0A7Y8GY89</accession>
<comment type="caution">
    <text evidence="1">The sequence shown here is derived from an EMBL/GenBank/DDBJ whole genome shotgun (WGS) entry which is preliminary data.</text>
</comment>
<protein>
    <submittedName>
        <fullName evidence="1">Uncharacterized protein</fullName>
    </submittedName>
</protein>
<evidence type="ECO:0000313" key="1">
    <source>
        <dbReference type="EMBL" id="NWF46721.1"/>
    </source>
</evidence>
<reference evidence="1 2" key="1">
    <citation type="submission" date="2019-09" db="EMBL/GenBank/DDBJ databases">
        <title>Hydrogenophaga aromatica sp. nov., isolated from a para-xylene-degrading enrichment culture.</title>
        <authorList>
            <person name="Tancsics A."/>
            <person name="Banerjee S."/>
        </authorList>
    </citation>
    <scope>NUCLEOTIDE SEQUENCE [LARGE SCALE GENOMIC DNA]</scope>
    <source>
        <strain evidence="1 2">D2P1</strain>
    </source>
</reference>
<dbReference type="EMBL" id="VYGV01000015">
    <property type="protein sequence ID" value="NWF46721.1"/>
    <property type="molecule type" value="Genomic_DNA"/>
</dbReference>
<evidence type="ECO:0000313" key="2">
    <source>
        <dbReference type="Proteomes" id="UP000545507"/>
    </source>
</evidence>
<sequence length="85" mass="9095">MGKYRIAACPRPLPCGRFAAQVSIASGSGSACTDRVMRFHDDFPTHDAAAHYAVAQGIDWVNDALRIRVRPATVAATVPSPQICI</sequence>
<proteinExistence type="predicted"/>
<gene>
    <name evidence="1" type="ORF">F3K02_15895</name>
</gene>
<dbReference type="AlphaFoldDB" id="A0A7Y8GY89"/>
<name>A0A7Y8GY89_9BURK</name>